<evidence type="ECO:0000313" key="2">
    <source>
        <dbReference type="Proteomes" id="UP001055868"/>
    </source>
</evidence>
<sequence>MTRRPLSHSSTAVAYQDVTLGRLRGLFDQIDVDLEGVLLREESVARSLRETSSEMDAVRARLAALGIQARGVRRTRLPTGPDFTEPSVPRYPVPETIRETDVEQLSRRAEAHLERLGIDLSRDPLQQVLPDSRIASSLEAFSREHGDVSWRSSDWGVVLAAGAIATLLDIVLVRIPRDTHFLGRGQTGSPLTGWLQDKQRAASIHARFLRRFEATAKVPYDAATNAATGGLVDGMRPATHRLQSFGHDPLLGFLCGVADIMHGTGTYVDKAGKVVQVATGSVPVDLISALLMQIRHLLSDVYTPAGLPAPLFSLLQLGTVASPFALGPSGVKVPWTDVARFMYTHGYDLRHCFSMGVVPGTVEMIIHAYWLLDGFARGVDPAQRKRETLKLRSMLLMGHSLATSGTLLKTGVLFGMNPLALNYSQLLAMGPTSLAWLRESSARDRRIARGLEETWEQLASGL</sequence>
<accession>A0ABY4N3T0</accession>
<reference evidence="1" key="1">
    <citation type="submission" date="2022-05" db="EMBL/GenBank/DDBJ databases">
        <title>Genomic analysis of Brachybacterium sp. CBA3104.</title>
        <authorList>
            <person name="Roh S.W."/>
            <person name="Kim Y.B."/>
            <person name="Kim Y."/>
        </authorList>
    </citation>
    <scope>NUCLEOTIDE SEQUENCE</scope>
    <source>
        <strain evidence="1">CBA3104</strain>
    </source>
</reference>
<proteinExistence type="predicted"/>
<organism evidence="1 2">
    <name type="scientific">Brachybacterium kimchii</name>
    <dbReference type="NCBI Taxonomy" id="2942909"/>
    <lineage>
        <taxon>Bacteria</taxon>
        <taxon>Bacillati</taxon>
        <taxon>Actinomycetota</taxon>
        <taxon>Actinomycetes</taxon>
        <taxon>Micrococcales</taxon>
        <taxon>Dermabacteraceae</taxon>
        <taxon>Brachybacterium</taxon>
    </lineage>
</organism>
<evidence type="ECO:0000313" key="1">
    <source>
        <dbReference type="EMBL" id="UQN29220.1"/>
    </source>
</evidence>
<name>A0ABY4N3T0_9MICO</name>
<dbReference type="Proteomes" id="UP001055868">
    <property type="component" value="Chromosome"/>
</dbReference>
<keyword evidence="2" id="KW-1185">Reference proteome</keyword>
<dbReference type="RefSeq" id="WP_249478400.1">
    <property type="nucleotide sequence ID" value="NZ_CP097218.1"/>
</dbReference>
<dbReference type="EMBL" id="CP097218">
    <property type="protein sequence ID" value="UQN29220.1"/>
    <property type="molecule type" value="Genomic_DNA"/>
</dbReference>
<gene>
    <name evidence="1" type="ORF">M4486_16545</name>
</gene>
<protein>
    <submittedName>
        <fullName evidence="1">Uncharacterized protein</fullName>
    </submittedName>
</protein>